<evidence type="ECO:0000256" key="2">
    <source>
        <dbReference type="ARBA" id="ARBA00022692"/>
    </source>
</evidence>
<feature type="transmembrane region" description="Helical" evidence="6">
    <location>
        <begin position="49"/>
        <end position="73"/>
    </location>
</feature>
<feature type="domain" description="ABC-2 type transporter transmembrane" evidence="7">
    <location>
        <begin position="48"/>
        <end position="210"/>
    </location>
</feature>
<dbReference type="PIRSF" id="PIRSF006648">
    <property type="entry name" value="DrrB"/>
    <property type="match status" value="1"/>
</dbReference>
<feature type="transmembrane region" description="Helical" evidence="6">
    <location>
        <begin position="94"/>
        <end position="115"/>
    </location>
</feature>
<proteinExistence type="predicted"/>
<evidence type="ECO:0000256" key="3">
    <source>
        <dbReference type="ARBA" id="ARBA00022989"/>
    </source>
</evidence>
<reference evidence="8 9" key="1">
    <citation type="submission" date="2015-07" db="EMBL/GenBank/DDBJ databases">
        <authorList>
            <person name="Ju K.-S."/>
            <person name="Doroghazi J.R."/>
            <person name="Metcalf W.W."/>
        </authorList>
    </citation>
    <scope>NUCLEOTIDE SEQUENCE [LARGE SCALE GENOMIC DNA]</scope>
    <source>
        <strain evidence="8 9">NRRL B-3589</strain>
    </source>
</reference>
<feature type="transmembrane region" description="Helical" evidence="6">
    <location>
        <begin position="18"/>
        <end position="37"/>
    </location>
</feature>
<keyword evidence="2 6" id="KW-0812">Transmembrane</keyword>
<protein>
    <recommendedName>
        <fullName evidence="7">ABC-2 type transporter transmembrane domain-containing protein</fullName>
    </recommendedName>
</protein>
<dbReference type="InterPro" id="IPR013525">
    <property type="entry name" value="ABC2_TM"/>
</dbReference>
<dbReference type="Pfam" id="PF12698">
    <property type="entry name" value="ABC2_membrane_3"/>
    <property type="match status" value="1"/>
</dbReference>
<evidence type="ECO:0000313" key="9">
    <source>
        <dbReference type="Proteomes" id="UP000037020"/>
    </source>
</evidence>
<gene>
    <name evidence="8" type="ORF">ADK38_24055</name>
</gene>
<comment type="caution">
    <text evidence="8">The sequence shown here is derived from an EMBL/GenBank/DDBJ whole genome shotgun (WGS) entry which is preliminary data.</text>
</comment>
<dbReference type="InterPro" id="IPR051784">
    <property type="entry name" value="Nod_factor_ABC_transporter"/>
</dbReference>
<evidence type="ECO:0000313" key="8">
    <source>
        <dbReference type="EMBL" id="KOG87682.1"/>
    </source>
</evidence>
<keyword evidence="3 6" id="KW-1133">Transmembrane helix</keyword>
<feature type="transmembrane region" description="Helical" evidence="6">
    <location>
        <begin position="161"/>
        <end position="180"/>
    </location>
</feature>
<dbReference type="EMBL" id="LGUT01002090">
    <property type="protein sequence ID" value="KOG87682.1"/>
    <property type="molecule type" value="Genomic_DNA"/>
</dbReference>
<dbReference type="PANTHER" id="PTHR43229:SF2">
    <property type="entry name" value="NODULATION PROTEIN J"/>
    <property type="match status" value="1"/>
</dbReference>
<feature type="non-terminal residue" evidence="8">
    <location>
        <position position="218"/>
    </location>
</feature>
<organism evidence="8 9">
    <name type="scientific">Streptomyces varsoviensis</name>
    <dbReference type="NCBI Taxonomy" id="67373"/>
    <lineage>
        <taxon>Bacteria</taxon>
        <taxon>Bacillati</taxon>
        <taxon>Actinomycetota</taxon>
        <taxon>Actinomycetes</taxon>
        <taxon>Kitasatosporales</taxon>
        <taxon>Streptomycetaceae</taxon>
        <taxon>Streptomyces</taxon>
    </lineage>
</organism>
<evidence type="ECO:0000256" key="6">
    <source>
        <dbReference type="SAM" id="Phobius"/>
    </source>
</evidence>
<evidence type="ECO:0000256" key="4">
    <source>
        <dbReference type="ARBA" id="ARBA00023136"/>
    </source>
</evidence>
<name>A0ABR5J2V0_9ACTN</name>
<evidence type="ECO:0000256" key="1">
    <source>
        <dbReference type="ARBA" id="ARBA00004141"/>
    </source>
</evidence>
<dbReference type="InterPro" id="IPR000412">
    <property type="entry name" value="ABC_2_transport"/>
</dbReference>
<dbReference type="Proteomes" id="UP000037020">
    <property type="component" value="Unassembled WGS sequence"/>
</dbReference>
<dbReference type="PANTHER" id="PTHR43229">
    <property type="entry name" value="NODULATION PROTEIN J"/>
    <property type="match status" value="1"/>
</dbReference>
<keyword evidence="5" id="KW-0046">Antibiotic resistance</keyword>
<sequence length="218" mass="23796">MNVMLELELKRAFNDWRLILFTIGMPMVIYLATAAQFDEPIDGTPVARYLLVSMAVFGAIGAALSIGGPRVAMEREIGWTRQLRLTAMSGVRYVVVKLMAAAVVTLVSIVAIFVLGSLVNDVHMPIREWVMSAGLVWAGSWVLCVLSVLLGYLFTSTSITVGLMVVNMGFSMLGGLFWPVNGFPHWLRLVAEATPTYHLAQLGHVAQNGDWPATTDVV</sequence>
<evidence type="ECO:0000259" key="7">
    <source>
        <dbReference type="Pfam" id="PF12698"/>
    </source>
</evidence>
<evidence type="ECO:0000256" key="5">
    <source>
        <dbReference type="ARBA" id="ARBA00023251"/>
    </source>
</evidence>
<keyword evidence="4 6" id="KW-0472">Membrane</keyword>
<feature type="transmembrane region" description="Helical" evidence="6">
    <location>
        <begin position="135"/>
        <end position="154"/>
    </location>
</feature>
<comment type="subcellular location">
    <subcellularLocation>
        <location evidence="1">Membrane</location>
        <topology evidence="1">Multi-pass membrane protein</topology>
    </subcellularLocation>
</comment>
<accession>A0ABR5J2V0</accession>
<keyword evidence="9" id="KW-1185">Reference proteome</keyword>